<name>A0ACB8P0N4_CITSI</name>
<reference evidence="2" key="1">
    <citation type="journal article" date="2023" name="Hortic. Res.">
        <title>A chromosome-level phased genome enabling allele-level studies in sweet orange: a case study on citrus Huanglongbing tolerance.</title>
        <authorList>
            <person name="Wu B."/>
            <person name="Yu Q."/>
            <person name="Deng Z."/>
            <person name="Duan Y."/>
            <person name="Luo F."/>
            <person name="Gmitter F. Jr."/>
        </authorList>
    </citation>
    <scope>NUCLEOTIDE SEQUENCE [LARGE SCALE GENOMIC DNA]</scope>
    <source>
        <strain evidence="2">cv. Valencia</strain>
    </source>
</reference>
<dbReference type="EMBL" id="CM039170">
    <property type="protein sequence ID" value="KAH9803865.1"/>
    <property type="molecule type" value="Genomic_DNA"/>
</dbReference>
<gene>
    <name evidence="1" type="ORF">KPL71_001933</name>
</gene>
<accession>A0ACB8P0N4</accession>
<evidence type="ECO:0000313" key="1">
    <source>
        <dbReference type="EMBL" id="KAH9803865.1"/>
    </source>
</evidence>
<dbReference type="Proteomes" id="UP000829398">
    <property type="component" value="Chromosome 1"/>
</dbReference>
<sequence>MEFRPRNYIAEEESHALPRSGADDHPLFAPSTSSNHHKVDVVDHESHDFFDPLRSPAANAVALNKDVEDGESSSTVSSEAAAEVSVKEWTTFKRFLMQKFPVSKMVSVSLMPDVIIKTGKANVKDSTTKHLKELDDPANFAEEDVKVITGQEYVSRLHELKDEIKRAWTAEDRVTSLKLSIKVARLLMDTSVLQFYPTLFVLVVEIMDMLGNLVWERIKQKAEFGEDGSRLCYLSENFKEINICVEAKETCNNWFCKVGSVRELLPRIYLELAILPCWRFLNDRPANSLQRLVLMTRGLADPLASVYCRLYMAHCARKLPSCDTGHLITSINDIKILLTRVLSTKEAAHGKSVDNRRLLVSLMEPTIEYIMKCIFKDASQRQVGTVLMELGLGRNQVELFGSNPCVSVVLHHLLKELPTEIVGSYAVEILHLIEYSNDKSYDQCLNYRLLGFRLCERRPTLDILNAAVDRIIQVVTLLDELDDFLKVVDPYVDIILQNQMDNHLNTILEGISERACKKEIVDNDVVGLQSILMKILSHFKDLEDVFALGHFLEILDVMYGSSRISIDMQILNMATRNGCINDPTTVQLLFEICQALHDGIDFVNSKGDDYQAARLISRFVLMVDYGAEMERHLTFLVECRGAFGSINELKETLVHSSNHLATKALKDGRKHLSFVKSCIAFSEVTIPSISDHIRQLNLYIETSEVALLAGLISHSDGLVDSAISCLQSVDLINGCSGVRLRCNGGTVPPLHPAVGSTWIDGSIGIQRLGATVARYHRSLTPVDVDGMVTSIQKLCSLLVIVPGNPELGFTHTLKSILSLITSQSWITSKIKIRISCAIVSLSATLSQNKLPYNADLEILSNDLLFYGDSSYVQELLSFSEHVLQNLVEIIEQEPSGAVRGSMALEACNCIAASFKINHNIQPVCSKLIETAKSNLSTNDAYLQSTIKVLDKHLPTSGISASTTI</sequence>
<evidence type="ECO:0000313" key="2">
    <source>
        <dbReference type="Proteomes" id="UP000829398"/>
    </source>
</evidence>
<proteinExistence type="predicted"/>
<keyword evidence="2" id="KW-1185">Reference proteome</keyword>
<comment type="caution">
    <text evidence="1">The sequence shown here is derived from an EMBL/GenBank/DDBJ whole genome shotgun (WGS) entry which is preliminary data.</text>
</comment>
<organism evidence="1 2">
    <name type="scientific">Citrus sinensis</name>
    <name type="common">Sweet orange</name>
    <name type="synonym">Citrus aurantium var. sinensis</name>
    <dbReference type="NCBI Taxonomy" id="2711"/>
    <lineage>
        <taxon>Eukaryota</taxon>
        <taxon>Viridiplantae</taxon>
        <taxon>Streptophyta</taxon>
        <taxon>Embryophyta</taxon>
        <taxon>Tracheophyta</taxon>
        <taxon>Spermatophyta</taxon>
        <taxon>Magnoliopsida</taxon>
        <taxon>eudicotyledons</taxon>
        <taxon>Gunneridae</taxon>
        <taxon>Pentapetalae</taxon>
        <taxon>rosids</taxon>
        <taxon>malvids</taxon>
        <taxon>Sapindales</taxon>
        <taxon>Rutaceae</taxon>
        <taxon>Aurantioideae</taxon>
        <taxon>Citrus</taxon>
    </lineage>
</organism>
<protein>
    <submittedName>
        <fullName evidence="1">VPS35 endosomal protein sorting factor-like</fullName>
    </submittedName>
</protein>